<dbReference type="InterPro" id="IPR011010">
    <property type="entry name" value="DNA_brk_join_enz"/>
</dbReference>
<name>A0ABW4TAV1_9ACTN</name>
<gene>
    <name evidence="3" type="ORF">ACFSKW_39125</name>
</gene>
<protein>
    <submittedName>
        <fullName evidence="3">Tyrosine-type recombinase/integrase</fullName>
    </submittedName>
</protein>
<evidence type="ECO:0000313" key="4">
    <source>
        <dbReference type="Proteomes" id="UP001597368"/>
    </source>
</evidence>
<organism evidence="3 4">
    <name type="scientific">Nonomuraea mangrovi</name>
    <dbReference type="NCBI Taxonomy" id="2316207"/>
    <lineage>
        <taxon>Bacteria</taxon>
        <taxon>Bacillati</taxon>
        <taxon>Actinomycetota</taxon>
        <taxon>Actinomycetes</taxon>
        <taxon>Streptosporangiales</taxon>
        <taxon>Streptosporangiaceae</taxon>
        <taxon>Nonomuraea</taxon>
    </lineage>
</organism>
<keyword evidence="1" id="KW-0233">DNA recombination</keyword>
<dbReference type="InterPro" id="IPR013762">
    <property type="entry name" value="Integrase-like_cat_sf"/>
</dbReference>
<sequence length="147" mass="16704">MYRSVRAKGDTKTRKSRRVLKLSKRALQVLKVHKARAAERLASGERGTDDALVFRREDGIAMDRWYVRRELQKITDAAGIGPDWCPRELRHSFVSLLSAHDVAIEEISRLVGHSSTDVTETVYRQEIRPALTKGAEAMDKIFKARTA</sequence>
<evidence type="ECO:0000313" key="3">
    <source>
        <dbReference type="EMBL" id="MFD1937499.1"/>
    </source>
</evidence>
<dbReference type="PROSITE" id="PS51898">
    <property type="entry name" value="TYR_RECOMBINASE"/>
    <property type="match status" value="1"/>
</dbReference>
<dbReference type="Pfam" id="PF00589">
    <property type="entry name" value="Phage_integrase"/>
    <property type="match status" value="1"/>
</dbReference>
<dbReference type="SUPFAM" id="SSF56349">
    <property type="entry name" value="DNA breaking-rejoining enzymes"/>
    <property type="match status" value="1"/>
</dbReference>
<keyword evidence="4" id="KW-1185">Reference proteome</keyword>
<comment type="caution">
    <text evidence="3">The sequence shown here is derived from an EMBL/GenBank/DDBJ whole genome shotgun (WGS) entry which is preliminary data.</text>
</comment>
<dbReference type="Proteomes" id="UP001597368">
    <property type="component" value="Unassembled WGS sequence"/>
</dbReference>
<evidence type="ECO:0000259" key="2">
    <source>
        <dbReference type="PROSITE" id="PS51898"/>
    </source>
</evidence>
<accession>A0ABW4TAV1</accession>
<dbReference type="EMBL" id="JBHUFV010000061">
    <property type="protein sequence ID" value="MFD1937499.1"/>
    <property type="molecule type" value="Genomic_DNA"/>
</dbReference>
<evidence type="ECO:0000256" key="1">
    <source>
        <dbReference type="ARBA" id="ARBA00023172"/>
    </source>
</evidence>
<dbReference type="RefSeq" id="WP_379578740.1">
    <property type="nucleotide sequence ID" value="NZ_JBHUFV010000061.1"/>
</dbReference>
<feature type="domain" description="Tyr recombinase" evidence="2">
    <location>
        <begin position="1"/>
        <end position="139"/>
    </location>
</feature>
<dbReference type="InterPro" id="IPR002104">
    <property type="entry name" value="Integrase_catalytic"/>
</dbReference>
<proteinExistence type="predicted"/>
<dbReference type="Gene3D" id="1.10.443.10">
    <property type="entry name" value="Intergrase catalytic core"/>
    <property type="match status" value="1"/>
</dbReference>
<reference evidence="4" key="1">
    <citation type="journal article" date="2019" name="Int. J. Syst. Evol. Microbiol.">
        <title>The Global Catalogue of Microorganisms (GCM) 10K type strain sequencing project: providing services to taxonomists for standard genome sequencing and annotation.</title>
        <authorList>
            <consortium name="The Broad Institute Genomics Platform"/>
            <consortium name="The Broad Institute Genome Sequencing Center for Infectious Disease"/>
            <person name="Wu L."/>
            <person name="Ma J."/>
        </authorList>
    </citation>
    <scope>NUCLEOTIDE SEQUENCE [LARGE SCALE GENOMIC DNA]</scope>
    <source>
        <strain evidence="4">ICMP 6774ER</strain>
    </source>
</reference>